<name>A0A0F9JYS8_9ZZZZ</name>
<proteinExistence type="predicted"/>
<sequence length="90" mass="10069">MAQVPIQMQLREADRQKKEHERNQGTLIRSTLYAKAADHIDELEGALAQASEAFQEMRTRLTKSTPGPPIVSADTELSHHHDQATISAHQ</sequence>
<feature type="coiled-coil region" evidence="1">
    <location>
        <begin position="33"/>
        <end position="60"/>
    </location>
</feature>
<evidence type="ECO:0000256" key="2">
    <source>
        <dbReference type="SAM" id="MobiDB-lite"/>
    </source>
</evidence>
<comment type="caution">
    <text evidence="3">The sequence shown here is derived from an EMBL/GenBank/DDBJ whole genome shotgun (WGS) entry which is preliminary data.</text>
</comment>
<reference evidence="3" key="1">
    <citation type="journal article" date="2015" name="Nature">
        <title>Complex archaea that bridge the gap between prokaryotes and eukaryotes.</title>
        <authorList>
            <person name="Spang A."/>
            <person name="Saw J.H."/>
            <person name="Jorgensen S.L."/>
            <person name="Zaremba-Niedzwiedzka K."/>
            <person name="Martijn J."/>
            <person name="Lind A.E."/>
            <person name="van Eijk R."/>
            <person name="Schleper C."/>
            <person name="Guy L."/>
            <person name="Ettema T.J."/>
        </authorList>
    </citation>
    <scope>NUCLEOTIDE SEQUENCE</scope>
</reference>
<feature type="region of interest" description="Disordered" evidence="2">
    <location>
        <begin position="61"/>
        <end position="90"/>
    </location>
</feature>
<evidence type="ECO:0000313" key="3">
    <source>
        <dbReference type="EMBL" id="KKM67646.1"/>
    </source>
</evidence>
<feature type="compositionally biased region" description="Basic and acidic residues" evidence="2">
    <location>
        <begin position="11"/>
        <end position="23"/>
    </location>
</feature>
<dbReference type="AlphaFoldDB" id="A0A0F9JYS8"/>
<protein>
    <submittedName>
        <fullName evidence="3">Uncharacterized protein</fullName>
    </submittedName>
</protein>
<keyword evidence="1" id="KW-0175">Coiled coil</keyword>
<organism evidence="3">
    <name type="scientific">marine sediment metagenome</name>
    <dbReference type="NCBI Taxonomy" id="412755"/>
    <lineage>
        <taxon>unclassified sequences</taxon>
        <taxon>metagenomes</taxon>
        <taxon>ecological metagenomes</taxon>
    </lineage>
</organism>
<feature type="region of interest" description="Disordered" evidence="2">
    <location>
        <begin position="1"/>
        <end position="25"/>
    </location>
</feature>
<gene>
    <name evidence="3" type="ORF">LCGC14_1469030</name>
</gene>
<evidence type="ECO:0000256" key="1">
    <source>
        <dbReference type="SAM" id="Coils"/>
    </source>
</evidence>
<dbReference type="EMBL" id="LAZR01010311">
    <property type="protein sequence ID" value="KKM67646.1"/>
    <property type="molecule type" value="Genomic_DNA"/>
</dbReference>
<accession>A0A0F9JYS8</accession>